<sequence length="564" mass="63734">MLVVPLQDLKDFMRQAGEVTYADAHKYRRNEGVVEFATYADMKNALHRLDGKELHGRRIRLVAFPLPFPQSVTIKEWRPQEISTIEIASTVTKLARSSRSLLALSTSQLTPLGGNHGAGMSFHLAASEPRNLVLLCEYGTTVRDGGRGNFRRGFESGLRSKDVAQEMDGGHLVTMDLELVSRVIAALDSSISYYENNFKQMNFDGIFGAKVVEGQLNLIVAEYNKGFLSATMDSFMRNKVASIASRAGRVVKLAIPFLYKKNRKYMGKMERMFQLSWDVGHSHRNVDMSLKWSDRTFTLALEEELTEVHSDHCIAELLEPIEGVMCRMTDVCQQMMTKAGRERYALVHQILYTVVAEMSGCGSRLERWLVRHDRSGSIEQLQGEMCSNLYSEALTLTFPLHNFHIFFFVIFDFLHFFLHIFILFLLLFLLSLHPLLFLLLCSPLLHPHPPLPPLSLFLPSLSPPLLFFPPYPLHPPLLPINKLIVDSDGCLQHLTTVAVSALAVHLHYLLYPGIKSRGASRLKHVSPPSAMLEPPHESIPTYVAGGFMLNQPLYREEVQEGLSR</sequence>
<dbReference type="GO" id="GO:0003723">
    <property type="term" value="F:RNA binding"/>
    <property type="evidence" value="ECO:0007669"/>
    <property type="project" value="UniProtKB-UniRule"/>
</dbReference>
<evidence type="ECO:0000313" key="5">
    <source>
        <dbReference type="EMBL" id="ROT71936.1"/>
    </source>
</evidence>
<dbReference type="PROSITE" id="PS50102">
    <property type="entry name" value="RRM"/>
    <property type="match status" value="1"/>
</dbReference>
<evidence type="ECO:0000313" key="6">
    <source>
        <dbReference type="Proteomes" id="UP000283509"/>
    </source>
</evidence>
<keyword evidence="6" id="KW-1185">Reference proteome</keyword>
<dbReference type="InterPro" id="IPR012677">
    <property type="entry name" value="Nucleotide-bd_a/b_plait_sf"/>
</dbReference>
<dbReference type="Pfam" id="PF15882">
    <property type="entry name" value="DUF4735"/>
    <property type="match status" value="1"/>
</dbReference>
<dbReference type="Pfam" id="PF00076">
    <property type="entry name" value="RRM_1"/>
    <property type="match status" value="1"/>
</dbReference>
<protein>
    <recommendedName>
        <fullName evidence="4">RRM domain-containing protein</fullName>
    </recommendedName>
</protein>
<evidence type="ECO:0000256" key="2">
    <source>
        <dbReference type="PROSITE-ProRule" id="PRU00176"/>
    </source>
</evidence>
<keyword evidence="3" id="KW-0472">Membrane</keyword>
<dbReference type="STRING" id="6689.A0A423T604"/>
<comment type="caution">
    <text evidence="5">The sequence shown here is derived from an EMBL/GenBank/DDBJ whole genome shotgun (WGS) entry which is preliminary data.</text>
</comment>
<keyword evidence="3" id="KW-1133">Transmembrane helix</keyword>
<dbReference type="OrthoDB" id="5949187at2759"/>
<reference evidence="5 6" key="1">
    <citation type="submission" date="2018-04" db="EMBL/GenBank/DDBJ databases">
        <authorList>
            <person name="Zhang X."/>
            <person name="Yuan J."/>
            <person name="Li F."/>
            <person name="Xiang J."/>
        </authorList>
    </citation>
    <scope>NUCLEOTIDE SEQUENCE [LARGE SCALE GENOMIC DNA]</scope>
    <source>
        <tissue evidence="5">Muscle</tissue>
    </source>
</reference>
<dbReference type="PANTHER" id="PTHR33539">
    <property type="entry name" value="UPF0764 PROTEIN C16ORF89"/>
    <property type="match status" value="1"/>
</dbReference>
<dbReference type="GO" id="GO:0005829">
    <property type="term" value="C:cytosol"/>
    <property type="evidence" value="ECO:0007669"/>
    <property type="project" value="TreeGrafter"/>
</dbReference>
<evidence type="ECO:0000256" key="3">
    <source>
        <dbReference type="SAM" id="Phobius"/>
    </source>
</evidence>
<name>A0A423T604_PENVA</name>
<feature type="domain" description="RRM" evidence="4">
    <location>
        <begin position="1"/>
        <end position="61"/>
    </location>
</feature>
<dbReference type="Proteomes" id="UP000283509">
    <property type="component" value="Unassembled WGS sequence"/>
</dbReference>
<dbReference type="GO" id="GO:0016020">
    <property type="term" value="C:membrane"/>
    <property type="evidence" value="ECO:0007669"/>
    <property type="project" value="TreeGrafter"/>
</dbReference>
<keyword evidence="3" id="KW-0812">Transmembrane</keyword>
<feature type="transmembrane region" description="Helical" evidence="3">
    <location>
        <begin position="405"/>
        <end position="430"/>
    </location>
</feature>
<dbReference type="InterPro" id="IPR035979">
    <property type="entry name" value="RBD_domain_sf"/>
</dbReference>
<keyword evidence="1 2" id="KW-0694">RNA-binding</keyword>
<dbReference type="AlphaFoldDB" id="A0A423T604"/>
<dbReference type="InterPro" id="IPR000504">
    <property type="entry name" value="RRM_dom"/>
</dbReference>
<organism evidence="5 6">
    <name type="scientific">Penaeus vannamei</name>
    <name type="common">Whiteleg shrimp</name>
    <name type="synonym">Litopenaeus vannamei</name>
    <dbReference type="NCBI Taxonomy" id="6689"/>
    <lineage>
        <taxon>Eukaryota</taxon>
        <taxon>Metazoa</taxon>
        <taxon>Ecdysozoa</taxon>
        <taxon>Arthropoda</taxon>
        <taxon>Crustacea</taxon>
        <taxon>Multicrustacea</taxon>
        <taxon>Malacostraca</taxon>
        <taxon>Eumalacostraca</taxon>
        <taxon>Eucarida</taxon>
        <taxon>Decapoda</taxon>
        <taxon>Dendrobranchiata</taxon>
        <taxon>Penaeoidea</taxon>
        <taxon>Penaeidae</taxon>
        <taxon>Penaeus</taxon>
    </lineage>
</organism>
<accession>A0A423T604</accession>
<dbReference type="Gene3D" id="3.30.70.330">
    <property type="match status" value="1"/>
</dbReference>
<dbReference type="InterPro" id="IPR031751">
    <property type="entry name" value="DUF4735"/>
</dbReference>
<reference evidence="5 6" key="2">
    <citation type="submission" date="2019-01" db="EMBL/GenBank/DDBJ databases">
        <title>The decoding of complex shrimp genome reveals the adaptation for benthos swimmer, frequently molting mechanism and breeding impact on genome.</title>
        <authorList>
            <person name="Sun Y."/>
            <person name="Gao Y."/>
            <person name="Yu Y."/>
        </authorList>
    </citation>
    <scope>NUCLEOTIDE SEQUENCE [LARGE SCALE GENOMIC DNA]</scope>
    <source>
        <tissue evidence="5">Muscle</tissue>
    </source>
</reference>
<evidence type="ECO:0000259" key="4">
    <source>
        <dbReference type="PROSITE" id="PS50102"/>
    </source>
</evidence>
<gene>
    <name evidence="5" type="ORF">C7M84_009698</name>
</gene>
<evidence type="ECO:0000256" key="1">
    <source>
        <dbReference type="ARBA" id="ARBA00022884"/>
    </source>
</evidence>
<proteinExistence type="predicted"/>
<dbReference type="SUPFAM" id="SSF54928">
    <property type="entry name" value="RNA-binding domain, RBD"/>
    <property type="match status" value="1"/>
</dbReference>
<dbReference type="PANTHER" id="PTHR33539:SF1">
    <property type="entry name" value="UPF0764 PROTEIN C16ORF89"/>
    <property type="match status" value="1"/>
</dbReference>
<dbReference type="EMBL" id="QCYY01002226">
    <property type="protein sequence ID" value="ROT71936.1"/>
    <property type="molecule type" value="Genomic_DNA"/>
</dbReference>